<dbReference type="Proteomes" id="UP000437131">
    <property type="component" value="Unassembled WGS sequence"/>
</dbReference>
<sequence length="332" mass="38819">MLLESPLTLDECQFCNLVSQNNGEDPLGSAGCYDQWLMMELPQPWEAKFWTSREELKPFVSLMSELISQGKLNKFRLSAIAPDKIYSEKGLTRVIYYYRPGELFTNLEKREYLLPLDKINDLAISLITSSNLDEFETYRKNSDNIREILVCTHGNVDVACSRFGYPIYEKLRKEYSDENLRVWRCSHIGGHRFAPTLIDFPSGRYWGHLNLEILETLINSPEDINKLRPYYRGWSGVSYLEQIFEAKLWQEIGKKWLTYPKTGRVIAQEKVENEEEEEPNWAEIEISYLELETQKVITRKGKLEAKKEILTLAKSGNNELFPVKQYQLNVNF</sequence>
<evidence type="ECO:0000313" key="2">
    <source>
        <dbReference type="Proteomes" id="UP000437131"/>
    </source>
</evidence>
<dbReference type="CDD" id="cd03062">
    <property type="entry name" value="TRX_Fd_Sucrase"/>
    <property type="match status" value="1"/>
</dbReference>
<protein>
    <submittedName>
        <fullName evidence="1">Sucrase ferredoxin</fullName>
    </submittedName>
</protein>
<dbReference type="SUPFAM" id="SSF52833">
    <property type="entry name" value="Thioredoxin-like"/>
    <property type="match status" value="1"/>
</dbReference>
<comment type="caution">
    <text evidence="1">The sequence shown here is derived from an EMBL/GenBank/DDBJ whole genome shotgun (WGS) entry which is preliminary data.</text>
</comment>
<proteinExistence type="predicted"/>
<accession>A0A844GUF2</accession>
<dbReference type="Gene3D" id="3.40.30.10">
    <property type="entry name" value="Glutaredoxin"/>
    <property type="match status" value="1"/>
</dbReference>
<gene>
    <name evidence="1" type="ORF">GGC33_07105</name>
</gene>
<dbReference type="InterPro" id="IPR009737">
    <property type="entry name" value="Aim32/Apd1-like"/>
</dbReference>
<dbReference type="RefSeq" id="WP_015219832.1">
    <property type="nucleotide sequence ID" value="NZ_WMIA01000006.1"/>
</dbReference>
<dbReference type="PANTHER" id="PTHR31902">
    <property type="entry name" value="ACTIN PATCHES DISTAL PROTEIN 1"/>
    <property type="match status" value="1"/>
</dbReference>
<name>A0A844GUF2_9CHRO</name>
<evidence type="ECO:0000313" key="1">
    <source>
        <dbReference type="EMBL" id="MTF38692.1"/>
    </source>
</evidence>
<dbReference type="InterPro" id="IPR010350">
    <property type="entry name" value="Aim32/Apd1-like_bac"/>
</dbReference>
<organism evidence="1 2">
    <name type="scientific">Cyanobacterium aponinum 0216</name>
    <dbReference type="NCBI Taxonomy" id="2676140"/>
    <lineage>
        <taxon>Bacteria</taxon>
        <taxon>Bacillati</taxon>
        <taxon>Cyanobacteriota</taxon>
        <taxon>Cyanophyceae</taxon>
        <taxon>Oscillatoriophycideae</taxon>
        <taxon>Chroococcales</taxon>
        <taxon>Geminocystaceae</taxon>
        <taxon>Cyanobacterium</taxon>
    </lineage>
</organism>
<dbReference type="EMBL" id="WMIA01000006">
    <property type="protein sequence ID" value="MTF38692.1"/>
    <property type="molecule type" value="Genomic_DNA"/>
</dbReference>
<reference evidence="1 2" key="1">
    <citation type="submission" date="2019-11" db="EMBL/GenBank/DDBJ databases">
        <title>Isolation of a new High Light Tolerant Cyanobacteria.</title>
        <authorList>
            <person name="Dobson Z."/>
            <person name="Vaughn N."/>
            <person name="Vaughn M."/>
            <person name="Fromme P."/>
            <person name="Mazor Y."/>
        </authorList>
    </citation>
    <scope>NUCLEOTIDE SEQUENCE [LARGE SCALE GENOMIC DNA]</scope>
    <source>
        <strain evidence="1 2">0216</strain>
    </source>
</reference>
<dbReference type="AlphaFoldDB" id="A0A844GUF2"/>
<dbReference type="InterPro" id="IPR036249">
    <property type="entry name" value="Thioredoxin-like_sf"/>
</dbReference>
<dbReference type="PANTHER" id="PTHR31902:SF22">
    <property type="entry name" value="SLL1203 PROTEIN"/>
    <property type="match status" value="1"/>
</dbReference>
<dbReference type="Pfam" id="PF06999">
    <property type="entry name" value="Suc_Fer-like"/>
    <property type="match status" value="1"/>
</dbReference>
<dbReference type="PIRSF" id="PIRSF035042">
    <property type="entry name" value="UCP035042_thirdx"/>
    <property type="match status" value="1"/>
</dbReference>